<accession>A0AAV3RX13</accession>
<dbReference type="AlphaFoldDB" id="A0AAV3RX13"/>
<evidence type="ECO:0000313" key="3">
    <source>
        <dbReference type="Proteomes" id="UP001454036"/>
    </source>
</evidence>
<evidence type="ECO:0000313" key="2">
    <source>
        <dbReference type="EMBL" id="GAA0186213.1"/>
    </source>
</evidence>
<feature type="compositionally biased region" description="Basic residues" evidence="1">
    <location>
        <begin position="114"/>
        <end position="127"/>
    </location>
</feature>
<organism evidence="2 3">
    <name type="scientific">Lithospermum erythrorhizon</name>
    <name type="common">Purple gromwell</name>
    <name type="synonym">Lithospermum officinale var. erythrorhizon</name>
    <dbReference type="NCBI Taxonomy" id="34254"/>
    <lineage>
        <taxon>Eukaryota</taxon>
        <taxon>Viridiplantae</taxon>
        <taxon>Streptophyta</taxon>
        <taxon>Embryophyta</taxon>
        <taxon>Tracheophyta</taxon>
        <taxon>Spermatophyta</taxon>
        <taxon>Magnoliopsida</taxon>
        <taxon>eudicotyledons</taxon>
        <taxon>Gunneridae</taxon>
        <taxon>Pentapetalae</taxon>
        <taxon>asterids</taxon>
        <taxon>lamiids</taxon>
        <taxon>Boraginales</taxon>
        <taxon>Boraginaceae</taxon>
        <taxon>Boraginoideae</taxon>
        <taxon>Lithospermeae</taxon>
        <taxon>Lithospermum</taxon>
    </lineage>
</organism>
<name>A0AAV3RX13_LITER</name>
<dbReference type="Proteomes" id="UP001454036">
    <property type="component" value="Unassembled WGS sequence"/>
</dbReference>
<sequence>MGTSVPYIWTLQDEARGLSTSTAGDMDDVALIRRTLPQAEITSCAAPKSKPAEIDFDEMLSERPSLFTRVAITTKTRPRESLAPESAPASIPTILIPSMLKRMATEIPSSTSRPSKRTKTSSLKKKVTQVLARDSKEEETHSVGVESQVGPVAPHTTTQRAPVVDLESSATVSDQGAAYPDEGGGSLREDLETSFPPPPLARKNRPMSLKSK</sequence>
<feature type="region of interest" description="Disordered" evidence="1">
    <location>
        <begin position="105"/>
        <end position="212"/>
    </location>
</feature>
<proteinExistence type="predicted"/>
<gene>
    <name evidence="2" type="ORF">LIER_33501</name>
</gene>
<dbReference type="EMBL" id="BAABME010013477">
    <property type="protein sequence ID" value="GAA0186213.1"/>
    <property type="molecule type" value="Genomic_DNA"/>
</dbReference>
<reference evidence="2 3" key="1">
    <citation type="submission" date="2024-01" db="EMBL/GenBank/DDBJ databases">
        <title>The complete chloroplast genome sequence of Lithospermum erythrorhizon: insights into the phylogenetic relationship among Boraginaceae species and the maternal lineages of purple gromwells.</title>
        <authorList>
            <person name="Okada T."/>
            <person name="Watanabe K."/>
        </authorList>
    </citation>
    <scope>NUCLEOTIDE SEQUENCE [LARGE SCALE GENOMIC DNA]</scope>
</reference>
<comment type="caution">
    <text evidence="2">The sequence shown here is derived from an EMBL/GenBank/DDBJ whole genome shotgun (WGS) entry which is preliminary data.</text>
</comment>
<keyword evidence="3" id="KW-1185">Reference proteome</keyword>
<protein>
    <submittedName>
        <fullName evidence="2">Uncharacterized protein</fullName>
    </submittedName>
</protein>
<evidence type="ECO:0000256" key="1">
    <source>
        <dbReference type="SAM" id="MobiDB-lite"/>
    </source>
</evidence>